<evidence type="ECO:0000313" key="2">
    <source>
        <dbReference type="Proteomes" id="UP000017127"/>
    </source>
</evidence>
<dbReference type="Proteomes" id="UP000017127">
    <property type="component" value="Unassembled WGS sequence"/>
</dbReference>
<dbReference type="AlphaFoldDB" id="U7QGY5"/>
<gene>
    <name evidence="1" type="ORF">M595_2877</name>
</gene>
<dbReference type="EMBL" id="AUZM01000025">
    <property type="protein sequence ID" value="ERT07153.1"/>
    <property type="molecule type" value="Genomic_DNA"/>
</dbReference>
<organism evidence="1 2">
    <name type="scientific">Lyngbya aestuarii BL J</name>
    <dbReference type="NCBI Taxonomy" id="1348334"/>
    <lineage>
        <taxon>Bacteria</taxon>
        <taxon>Bacillati</taxon>
        <taxon>Cyanobacteriota</taxon>
        <taxon>Cyanophyceae</taxon>
        <taxon>Oscillatoriophycideae</taxon>
        <taxon>Oscillatoriales</taxon>
        <taxon>Microcoleaceae</taxon>
        <taxon>Lyngbya</taxon>
    </lineage>
</organism>
<protein>
    <submittedName>
        <fullName evidence="1">Uncharacterized protein</fullName>
    </submittedName>
</protein>
<evidence type="ECO:0000313" key="1">
    <source>
        <dbReference type="EMBL" id="ERT07153.1"/>
    </source>
</evidence>
<name>U7QGY5_9CYAN</name>
<reference evidence="1 2" key="1">
    <citation type="journal article" date="2013" name="Front. Microbiol.">
        <title>Comparative genomic analyses of the cyanobacterium, Lyngbya aestuarii BL J, a powerful hydrogen producer.</title>
        <authorList>
            <person name="Kothari A."/>
            <person name="Vaughn M."/>
            <person name="Garcia-Pichel F."/>
        </authorList>
    </citation>
    <scope>NUCLEOTIDE SEQUENCE [LARGE SCALE GENOMIC DNA]</scope>
    <source>
        <strain evidence="1 2">BL J</strain>
    </source>
</reference>
<keyword evidence="2" id="KW-1185">Reference proteome</keyword>
<accession>U7QGY5</accession>
<sequence length="39" mass="4711">MKWRSRIPNFIDILYKLHLTGSNPSIFTPFYVKFSNKSY</sequence>
<comment type="caution">
    <text evidence="1">The sequence shown here is derived from an EMBL/GenBank/DDBJ whole genome shotgun (WGS) entry which is preliminary data.</text>
</comment>
<proteinExistence type="predicted"/>